<organism evidence="1 2">
    <name type="scientific">Parasphingorhabdus cellanae</name>
    <dbReference type="NCBI Taxonomy" id="2806553"/>
    <lineage>
        <taxon>Bacteria</taxon>
        <taxon>Pseudomonadati</taxon>
        <taxon>Pseudomonadota</taxon>
        <taxon>Alphaproteobacteria</taxon>
        <taxon>Sphingomonadales</taxon>
        <taxon>Sphingomonadaceae</taxon>
        <taxon>Parasphingorhabdus</taxon>
    </lineage>
</organism>
<keyword evidence="2" id="KW-1185">Reference proteome</keyword>
<accession>A0ABX7T6H5</accession>
<proteinExistence type="predicted"/>
<dbReference type="EMBL" id="CP071794">
    <property type="protein sequence ID" value="QTD57216.1"/>
    <property type="molecule type" value="Genomic_DNA"/>
</dbReference>
<gene>
    <name evidence="1" type="ORF">J4G78_06640</name>
</gene>
<protein>
    <submittedName>
        <fullName evidence="1">Uncharacterized protein</fullName>
    </submittedName>
</protein>
<reference evidence="1 2" key="1">
    <citation type="submission" date="2021-03" db="EMBL/GenBank/DDBJ databases">
        <title>Complete genome of Parasphingorhabdus_sp.JHSY0214.</title>
        <authorList>
            <person name="Yoo J.H."/>
            <person name="Bae J.W."/>
        </authorList>
    </citation>
    <scope>NUCLEOTIDE SEQUENCE [LARGE SCALE GENOMIC DNA]</scope>
    <source>
        <strain evidence="1 2">JHSY0214</strain>
    </source>
</reference>
<evidence type="ECO:0000313" key="2">
    <source>
        <dbReference type="Proteomes" id="UP000663923"/>
    </source>
</evidence>
<dbReference type="RefSeq" id="WP_207989512.1">
    <property type="nucleotide sequence ID" value="NZ_CP071794.1"/>
</dbReference>
<dbReference type="Proteomes" id="UP000663923">
    <property type="component" value="Chromosome"/>
</dbReference>
<sequence length="373" mass="41718">MINAEIALFADWSELKKYVTSVRSTDAIDAGQLSLRLRRLLLDSSPLIHIVNRTKKRKLHFPYQPRIKENISDRVSVLGNVETNDVAKPINANSVTGHSLKSFLQQDILEIDGCKHTVRTVIKEVANRFGGVHFDFSSAQLEGGLDPAAPDVAQGYIGAICTIAKLVSIGIHDLANACSPLPPYDDCFGHFSSDPGVIDFDSNHLLEVIYEDQKYTIDALTVLAVLEMKPQQVDESVLFTMQSGPDQEAFKISFSYDGELILDLNWTDNQNRMILHDHGKVRPIGKKIFLAISIEPTDDGITISMQINANRKEQSVIGNFGKMIPYRSILAADSENKNGCGVRLFELMLISTADRQQIQGYQQYAYYRYSLDY</sequence>
<name>A0ABX7T6H5_9SPHN</name>
<evidence type="ECO:0000313" key="1">
    <source>
        <dbReference type="EMBL" id="QTD57216.1"/>
    </source>
</evidence>